<evidence type="ECO:0000313" key="2">
    <source>
        <dbReference type="EMBL" id="GMF21981.1"/>
    </source>
</evidence>
<dbReference type="OrthoDB" id="123265at2759"/>
<protein>
    <submittedName>
        <fullName evidence="2">Unnamed protein product</fullName>
    </submittedName>
</protein>
<evidence type="ECO:0000256" key="1">
    <source>
        <dbReference type="SAM" id="Phobius"/>
    </source>
</evidence>
<keyword evidence="3" id="KW-1185">Reference proteome</keyword>
<feature type="transmembrane region" description="Helical" evidence="1">
    <location>
        <begin position="186"/>
        <end position="210"/>
    </location>
</feature>
<feature type="transmembrane region" description="Helical" evidence="1">
    <location>
        <begin position="96"/>
        <end position="116"/>
    </location>
</feature>
<dbReference type="AlphaFoldDB" id="A0A9W6TZ30"/>
<keyword evidence="1" id="KW-0472">Membrane</keyword>
<dbReference type="EMBL" id="BSXT01000242">
    <property type="protein sequence ID" value="GMF21981.1"/>
    <property type="molecule type" value="Genomic_DNA"/>
</dbReference>
<organism evidence="2 3">
    <name type="scientific">Phytophthora fragariaefolia</name>
    <dbReference type="NCBI Taxonomy" id="1490495"/>
    <lineage>
        <taxon>Eukaryota</taxon>
        <taxon>Sar</taxon>
        <taxon>Stramenopiles</taxon>
        <taxon>Oomycota</taxon>
        <taxon>Peronosporomycetes</taxon>
        <taxon>Peronosporales</taxon>
        <taxon>Peronosporaceae</taxon>
        <taxon>Phytophthora</taxon>
    </lineage>
</organism>
<comment type="caution">
    <text evidence="2">The sequence shown here is derived from an EMBL/GenBank/DDBJ whole genome shotgun (WGS) entry which is preliminary data.</text>
</comment>
<sequence>MEGPALVQVQNHRPANTVSRKNAVGAAELTASAAREPRLIQQMQFINFPQTFDSNHVVFPLHVGGNALVLMYLIGVFGLLISFSVVRVSAGGMFYLRARCALLCTVIFVAPFAALYQRGLFKLLVTSFDFLFYVLQTTAATVSACMMYNWEISRCMILFTWWIWIQWALLLDALTPVMRDKLRFRLRLAAPVVALVLFGHIGIISRIFFVGEEEVHDAVMYRGVIWDHELVVRVMPFYFSRIVTLCLWCPRLIWRFCTASNSEVSIIRGRVCYDNFFAKRGRRRSRKSMTKCIHNKRQQWILHGDRRPQSGPPPKLLY</sequence>
<keyword evidence="1" id="KW-1133">Transmembrane helix</keyword>
<keyword evidence="1" id="KW-0812">Transmembrane</keyword>
<accession>A0A9W6TZ30</accession>
<dbReference type="Proteomes" id="UP001165121">
    <property type="component" value="Unassembled WGS sequence"/>
</dbReference>
<feature type="transmembrane region" description="Helical" evidence="1">
    <location>
        <begin position="69"/>
        <end position="90"/>
    </location>
</feature>
<gene>
    <name evidence="2" type="ORF">Pfra01_000309900</name>
</gene>
<reference evidence="2" key="1">
    <citation type="submission" date="2023-04" db="EMBL/GenBank/DDBJ databases">
        <title>Phytophthora fragariaefolia NBRC 109709.</title>
        <authorList>
            <person name="Ichikawa N."/>
            <person name="Sato H."/>
            <person name="Tonouchi N."/>
        </authorList>
    </citation>
    <scope>NUCLEOTIDE SEQUENCE</scope>
    <source>
        <strain evidence="2">NBRC 109709</strain>
    </source>
</reference>
<feature type="transmembrane region" description="Helical" evidence="1">
    <location>
        <begin position="128"/>
        <end position="150"/>
    </location>
</feature>
<proteinExistence type="predicted"/>
<feature type="transmembrane region" description="Helical" evidence="1">
    <location>
        <begin position="230"/>
        <end position="249"/>
    </location>
</feature>
<evidence type="ECO:0000313" key="3">
    <source>
        <dbReference type="Proteomes" id="UP001165121"/>
    </source>
</evidence>
<name>A0A9W6TZ30_9STRA</name>